<dbReference type="Gene3D" id="3.30.160.250">
    <property type="match status" value="1"/>
</dbReference>
<reference evidence="1 2" key="1">
    <citation type="submission" date="2024-02" db="EMBL/GenBank/DDBJ databases">
        <title>Seven novel Bacillus-like species.</title>
        <authorList>
            <person name="Liu G."/>
        </authorList>
    </citation>
    <scope>NUCLEOTIDE SEQUENCE [LARGE SCALE GENOMIC DNA]</scope>
    <source>
        <strain evidence="1 2">FJAT-53654</strain>
    </source>
</reference>
<name>A0ABZ2MNX3_9BACI</name>
<accession>A0ABZ2MNX3</accession>
<keyword evidence="2" id="KW-1185">Reference proteome</keyword>
<evidence type="ECO:0000313" key="2">
    <source>
        <dbReference type="Proteomes" id="UP001368328"/>
    </source>
</evidence>
<evidence type="ECO:0000313" key="1">
    <source>
        <dbReference type="EMBL" id="WXB87024.1"/>
    </source>
</evidence>
<dbReference type="EMBL" id="CP147403">
    <property type="protein sequence ID" value="WXB87024.1"/>
    <property type="molecule type" value="Genomic_DNA"/>
</dbReference>
<proteinExistence type="predicted"/>
<organism evidence="1 2">
    <name type="scientific">Metabacillus rhizosphaerae</name>
    <dbReference type="NCBI Taxonomy" id="3117747"/>
    <lineage>
        <taxon>Bacteria</taxon>
        <taxon>Bacillati</taxon>
        <taxon>Bacillota</taxon>
        <taxon>Bacilli</taxon>
        <taxon>Bacillales</taxon>
        <taxon>Bacillaceae</taxon>
        <taxon>Metabacillus</taxon>
    </lineage>
</organism>
<gene>
    <name evidence="1" type="ORF">WCV66_17460</name>
</gene>
<dbReference type="SUPFAM" id="SSF143100">
    <property type="entry name" value="TTHA1013/TTHA0281-like"/>
    <property type="match status" value="1"/>
</dbReference>
<dbReference type="Proteomes" id="UP001368328">
    <property type="component" value="Chromosome"/>
</dbReference>
<sequence length="124" mass="14827">MKEKNKDLDFLHEVAKKISERSKQGSPILPDEVFDLFEVTLETMTDVRTIEMPIFMPFVIEKEDDFYTARCHVYRACRGIGFTEEEAIEKLKEDIDLYNKSYIKTEKKMQMEEIMNKIFPKDRF</sequence>
<dbReference type="RefSeq" id="WP_338786296.1">
    <property type="nucleotide sequence ID" value="NZ_CP147403.1"/>
</dbReference>
<protein>
    <submittedName>
        <fullName evidence="1">Uncharacterized protein</fullName>
    </submittedName>
</protein>
<dbReference type="InterPro" id="IPR035069">
    <property type="entry name" value="TTHA1013/TTHA0281-like"/>
</dbReference>